<dbReference type="AlphaFoldDB" id="A0AA40DCN4"/>
<reference evidence="8" key="1">
    <citation type="submission" date="2023-06" db="EMBL/GenBank/DDBJ databases">
        <title>Genome-scale phylogeny and comparative genomics of the fungal order Sordariales.</title>
        <authorList>
            <consortium name="Lawrence Berkeley National Laboratory"/>
            <person name="Hensen N."/>
            <person name="Bonometti L."/>
            <person name="Westerberg I."/>
            <person name="Brannstrom I.O."/>
            <person name="Guillou S."/>
            <person name="Cros-Aarteil S."/>
            <person name="Calhoun S."/>
            <person name="Haridas S."/>
            <person name="Kuo A."/>
            <person name="Mondo S."/>
            <person name="Pangilinan J."/>
            <person name="Riley R."/>
            <person name="Labutti K."/>
            <person name="Andreopoulos B."/>
            <person name="Lipzen A."/>
            <person name="Chen C."/>
            <person name="Yanf M."/>
            <person name="Daum C."/>
            <person name="Ng V."/>
            <person name="Clum A."/>
            <person name="Steindorff A."/>
            <person name="Ohm R."/>
            <person name="Martin F."/>
            <person name="Silar P."/>
            <person name="Natvig D."/>
            <person name="Lalanne C."/>
            <person name="Gautier V."/>
            <person name="Ament-Velasquez S.L."/>
            <person name="Kruys A."/>
            <person name="Hutchinson M.I."/>
            <person name="Powell A.J."/>
            <person name="Barry K."/>
            <person name="Miller A.N."/>
            <person name="Grigoriev I.V."/>
            <person name="Debuchy R."/>
            <person name="Gladieux P."/>
            <person name="Thoren M.H."/>
            <person name="Johannesson H."/>
        </authorList>
    </citation>
    <scope>NUCLEOTIDE SEQUENCE</scope>
    <source>
        <strain evidence="8">CBS 307.81</strain>
    </source>
</reference>
<evidence type="ECO:0000256" key="1">
    <source>
        <dbReference type="ARBA" id="ARBA00006357"/>
    </source>
</evidence>
<accession>A0AA40DCN4</accession>
<feature type="domain" description="Exonuclease" evidence="7">
    <location>
        <begin position="432"/>
        <end position="623"/>
    </location>
</feature>
<keyword evidence="4" id="KW-0269">Exonuclease</keyword>
<keyword evidence="2" id="KW-0540">Nuclease</keyword>
<evidence type="ECO:0000256" key="3">
    <source>
        <dbReference type="ARBA" id="ARBA00022801"/>
    </source>
</evidence>
<feature type="region of interest" description="Disordered" evidence="6">
    <location>
        <begin position="657"/>
        <end position="694"/>
    </location>
</feature>
<gene>
    <name evidence="8" type="ORF">QBC41DRAFT_46562</name>
</gene>
<dbReference type="InterPro" id="IPR036397">
    <property type="entry name" value="RNaseH_sf"/>
</dbReference>
<feature type="compositionally biased region" description="Low complexity" evidence="6">
    <location>
        <begin position="111"/>
        <end position="137"/>
    </location>
</feature>
<dbReference type="GO" id="GO:0004527">
    <property type="term" value="F:exonuclease activity"/>
    <property type="evidence" value="ECO:0007669"/>
    <property type="project" value="UniProtKB-KW"/>
</dbReference>
<evidence type="ECO:0000313" key="9">
    <source>
        <dbReference type="Proteomes" id="UP001174997"/>
    </source>
</evidence>
<evidence type="ECO:0000256" key="4">
    <source>
        <dbReference type="ARBA" id="ARBA00022839"/>
    </source>
</evidence>
<dbReference type="GO" id="GO:0003676">
    <property type="term" value="F:nucleic acid binding"/>
    <property type="evidence" value="ECO:0007669"/>
    <property type="project" value="InterPro"/>
</dbReference>
<dbReference type="Proteomes" id="UP001174997">
    <property type="component" value="Unassembled WGS sequence"/>
</dbReference>
<organism evidence="8 9">
    <name type="scientific">Cercophora samala</name>
    <dbReference type="NCBI Taxonomy" id="330535"/>
    <lineage>
        <taxon>Eukaryota</taxon>
        <taxon>Fungi</taxon>
        <taxon>Dikarya</taxon>
        <taxon>Ascomycota</taxon>
        <taxon>Pezizomycotina</taxon>
        <taxon>Sordariomycetes</taxon>
        <taxon>Sordariomycetidae</taxon>
        <taxon>Sordariales</taxon>
        <taxon>Lasiosphaeriaceae</taxon>
        <taxon>Cercophora</taxon>
    </lineage>
</organism>
<keyword evidence="3" id="KW-0378">Hydrolase</keyword>
<dbReference type="SMART" id="SM00479">
    <property type="entry name" value="EXOIII"/>
    <property type="match status" value="1"/>
</dbReference>
<feature type="compositionally biased region" description="Acidic residues" evidence="6">
    <location>
        <begin position="659"/>
        <end position="675"/>
    </location>
</feature>
<dbReference type="EMBL" id="JAULSY010000018">
    <property type="protein sequence ID" value="KAK0671825.1"/>
    <property type="molecule type" value="Genomic_DNA"/>
</dbReference>
<dbReference type="PANTHER" id="PTHR12801">
    <property type="entry name" value="RNA EXONUCLEASE REXO1 / RECO3 FAMILY MEMBER-RELATED"/>
    <property type="match status" value="1"/>
</dbReference>
<protein>
    <recommendedName>
        <fullName evidence="7">Exonuclease domain-containing protein</fullName>
    </recommendedName>
</protein>
<dbReference type="InterPro" id="IPR012337">
    <property type="entry name" value="RNaseH-like_sf"/>
</dbReference>
<dbReference type="GO" id="GO:0005634">
    <property type="term" value="C:nucleus"/>
    <property type="evidence" value="ECO:0007669"/>
    <property type="project" value="TreeGrafter"/>
</dbReference>
<dbReference type="InterPro" id="IPR013520">
    <property type="entry name" value="Ribonucl_H"/>
</dbReference>
<dbReference type="SUPFAM" id="SSF53098">
    <property type="entry name" value="Ribonuclease H-like"/>
    <property type="match status" value="1"/>
</dbReference>
<proteinExistence type="inferred from homology"/>
<comment type="similarity">
    <text evidence="1">Belongs to the REXO1/REXO3 family.</text>
</comment>
<dbReference type="Gene3D" id="3.30.420.10">
    <property type="entry name" value="Ribonuclease H-like superfamily/Ribonuclease H"/>
    <property type="match status" value="1"/>
</dbReference>
<feature type="compositionally biased region" description="Polar residues" evidence="6">
    <location>
        <begin position="138"/>
        <end position="153"/>
    </location>
</feature>
<evidence type="ECO:0000256" key="5">
    <source>
        <dbReference type="SAM" id="Coils"/>
    </source>
</evidence>
<evidence type="ECO:0000313" key="8">
    <source>
        <dbReference type="EMBL" id="KAK0671825.1"/>
    </source>
</evidence>
<evidence type="ECO:0000256" key="6">
    <source>
        <dbReference type="SAM" id="MobiDB-lite"/>
    </source>
</evidence>
<evidence type="ECO:0000256" key="2">
    <source>
        <dbReference type="ARBA" id="ARBA00022722"/>
    </source>
</evidence>
<keyword evidence="5" id="KW-0175">Coiled coil</keyword>
<dbReference type="InterPro" id="IPR047021">
    <property type="entry name" value="REXO1/3/4-like"/>
</dbReference>
<dbReference type="CDD" id="cd06145">
    <property type="entry name" value="REX1_like"/>
    <property type="match status" value="1"/>
</dbReference>
<evidence type="ECO:0000259" key="7">
    <source>
        <dbReference type="SMART" id="SM00479"/>
    </source>
</evidence>
<dbReference type="PANTHER" id="PTHR12801:SF112">
    <property type="entry name" value="RNA EXONUCLEASE 3"/>
    <property type="match status" value="1"/>
</dbReference>
<sequence>MEAMEAVLRNFKQIPCPDGDQCSKPSCQWQHSWDRNPPPAASLASPAPVTKGDETAAQDADGPRKRRRISSEAGSTTAITTATGSISPPPLKRKAPEHSALHTPANKIQRPGATAPTALTTPSRASASINASSSTASKQTAIKQITAPKQQVTPRKPETLNPRHLTSAAPATHEFRFKALKMLHDQYKRLNDELKKDAKEDEKKLVLTEQELIWLVLDVEQKMATEKPLIYTNVIKNHIMAYRKKTTGQWRDERLAEWQKKHEPPKTPVKKSMNGPPKEIKTGLTPQEEVDFLVHLLTPITELAGHGYVVRPPTDEEIKSAREGEEASLGWEVCDRCTTRFQVFPGRREEDGALTSGGTCTHHSGRTYFPERVLGTVDRPAKRYRCCQETVGESTGCTVGNTHVFKASAPSRLAALMPFMETPPNPSAPKDRAVCFDCEMGYTARGMELIRLTATSWPDGKELLDVIVRPIGEVLDLNSRYSGVWPEDIANAEEWSPGKPLTAVVESSGTGRTKKKHMTIVPSPMVARDLLFSLIAPETPLIGHALENDLNAVRIVHPTIIDTALLFPHRRGLPMRHGLKMLMETELNKAIQVETKDNRGHDSGEDARAAGELVRLKVMEKWDQMKGEGWAVVDGAFVPPGWGKSDLTRGELSERFLEGDEEREEGEVDEVDEVEPVVLDGRGPGGTRGKLYSL</sequence>
<dbReference type="InterPro" id="IPR034922">
    <property type="entry name" value="REX1-like_exo"/>
</dbReference>
<keyword evidence="9" id="KW-1185">Reference proteome</keyword>
<feature type="coiled-coil region" evidence="5">
    <location>
        <begin position="177"/>
        <end position="211"/>
    </location>
</feature>
<feature type="region of interest" description="Disordered" evidence="6">
    <location>
        <begin position="15"/>
        <end position="163"/>
    </location>
</feature>
<name>A0AA40DCN4_9PEZI</name>
<comment type="caution">
    <text evidence="8">The sequence shown here is derived from an EMBL/GenBank/DDBJ whole genome shotgun (WGS) entry which is preliminary data.</text>
</comment>
<feature type="compositionally biased region" description="Low complexity" evidence="6">
    <location>
        <begin position="71"/>
        <end position="86"/>
    </location>
</feature>